<feature type="transmembrane region" description="Helical" evidence="1">
    <location>
        <begin position="177"/>
        <end position="200"/>
    </location>
</feature>
<evidence type="ECO:0000313" key="2">
    <source>
        <dbReference type="EMBL" id="OPA79212.1"/>
    </source>
</evidence>
<organism evidence="2 3">
    <name type="scientific">Paenibacillus selenitireducens</name>
    <dbReference type="NCBI Taxonomy" id="1324314"/>
    <lineage>
        <taxon>Bacteria</taxon>
        <taxon>Bacillati</taxon>
        <taxon>Bacillota</taxon>
        <taxon>Bacilli</taxon>
        <taxon>Bacillales</taxon>
        <taxon>Paenibacillaceae</taxon>
        <taxon>Paenibacillus</taxon>
    </lineage>
</organism>
<keyword evidence="1" id="KW-0472">Membrane</keyword>
<reference evidence="2 3" key="1">
    <citation type="submission" date="2017-01" db="EMBL/GenBank/DDBJ databases">
        <title>Genome analysis of Paenibacillus selenitrireducens ES3-24.</title>
        <authorList>
            <person name="Xu D."/>
            <person name="Yao R."/>
            <person name="Zheng S."/>
        </authorList>
    </citation>
    <scope>NUCLEOTIDE SEQUENCE [LARGE SCALE GENOMIC DNA]</scope>
    <source>
        <strain evidence="2 3">ES3-24</strain>
    </source>
</reference>
<feature type="transmembrane region" description="Helical" evidence="1">
    <location>
        <begin position="114"/>
        <end position="135"/>
    </location>
</feature>
<proteinExistence type="predicted"/>
<accession>A0A1T2XHE4</accession>
<dbReference type="EMBL" id="MSZX01000003">
    <property type="protein sequence ID" value="OPA79212.1"/>
    <property type="molecule type" value="Genomic_DNA"/>
</dbReference>
<dbReference type="InterPro" id="IPR007136">
    <property type="entry name" value="DUF347"/>
</dbReference>
<feature type="transmembrane region" description="Helical" evidence="1">
    <location>
        <begin position="151"/>
        <end position="171"/>
    </location>
</feature>
<feature type="transmembrane region" description="Helical" evidence="1">
    <location>
        <begin position="207"/>
        <end position="223"/>
    </location>
</feature>
<dbReference type="OrthoDB" id="9794709at2"/>
<dbReference type="RefSeq" id="WP_078498212.1">
    <property type="nucleotide sequence ID" value="NZ_MSZX01000003.1"/>
</dbReference>
<keyword evidence="1" id="KW-1133">Transmembrane helix</keyword>
<keyword evidence="3" id="KW-1185">Reference proteome</keyword>
<feature type="transmembrane region" description="Helical" evidence="1">
    <location>
        <begin position="55"/>
        <end position="76"/>
    </location>
</feature>
<comment type="caution">
    <text evidence="2">The sequence shown here is derived from an EMBL/GenBank/DDBJ whole genome shotgun (WGS) entry which is preliminary data.</text>
</comment>
<dbReference type="Proteomes" id="UP000190188">
    <property type="component" value="Unassembled WGS sequence"/>
</dbReference>
<dbReference type="AlphaFoldDB" id="A0A1T2XHE4"/>
<gene>
    <name evidence="2" type="ORF">BVG16_08960</name>
</gene>
<keyword evidence="1" id="KW-0812">Transmembrane</keyword>
<feature type="transmembrane region" description="Helical" evidence="1">
    <location>
        <begin position="26"/>
        <end position="43"/>
    </location>
</feature>
<evidence type="ECO:0008006" key="4">
    <source>
        <dbReference type="Google" id="ProtNLM"/>
    </source>
</evidence>
<dbReference type="Pfam" id="PF03988">
    <property type="entry name" value="DUF347"/>
    <property type="match status" value="4"/>
</dbReference>
<feature type="transmembrane region" description="Helical" evidence="1">
    <location>
        <begin position="235"/>
        <end position="257"/>
    </location>
</feature>
<name>A0A1T2XHE4_9BACL</name>
<evidence type="ECO:0000313" key="3">
    <source>
        <dbReference type="Proteomes" id="UP000190188"/>
    </source>
</evidence>
<dbReference type="STRING" id="1324314.BVG16_08960"/>
<protein>
    <recommendedName>
        <fullName evidence="4">Membrane-anchored protein</fullName>
    </recommendedName>
</protein>
<sequence length="273" mass="30465">MNSEKSIHSDNDLYVQQNGRQMLNKVPEVMIFFWIIKIMATTVGETAADFLNMNLGLGLTNTTLVMSIFLVIMLFVQFRARKYVPWIYWLTVVLISVVGTLVTDNLTDNFGVPLGITTVIFSVALMLVFLAWFASEHTLSIHSIYTTKREVFYWLTILFTFALGTAAGDLIAEGLNLGYWLSALMFAGLIALVTIAHYYFKLGAVPAFWIAYILTRPFGASLGDYLSQPRDEGGLALGTVGTSAIFLVTILCLVIYLTKTKRDEISLSHLTEK</sequence>
<evidence type="ECO:0000256" key="1">
    <source>
        <dbReference type="SAM" id="Phobius"/>
    </source>
</evidence>
<feature type="transmembrane region" description="Helical" evidence="1">
    <location>
        <begin position="83"/>
        <end position="102"/>
    </location>
</feature>